<accession>A0A1G2KQW5</accession>
<dbReference type="EMBL" id="MHQL01000053">
    <property type="protein sequence ID" value="OHA01816.1"/>
    <property type="molecule type" value="Genomic_DNA"/>
</dbReference>
<dbReference type="InterPro" id="IPR043148">
    <property type="entry name" value="TagF_C"/>
</dbReference>
<evidence type="ECO:0008006" key="3">
    <source>
        <dbReference type="Google" id="ProtNLM"/>
    </source>
</evidence>
<dbReference type="Gene3D" id="3.40.50.12580">
    <property type="match status" value="1"/>
</dbReference>
<name>A0A1G2KQW5_9BACT</name>
<proteinExistence type="predicted"/>
<dbReference type="AlphaFoldDB" id="A0A1G2KQW5"/>
<protein>
    <recommendedName>
        <fullName evidence="3">Lipid-A-disaccharide synthase</fullName>
    </recommendedName>
</protein>
<gene>
    <name evidence="1" type="ORF">A3C16_05880</name>
</gene>
<dbReference type="Proteomes" id="UP000177811">
    <property type="component" value="Unassembled WGS sequence"/>
</dbReference>
<organism evidence="1 2">
    <name type="scientific">Candidatus Sungbacteria bacterium RIFCSPHIGHO2_02_FULL_51_29</name>
    <dbReference type="NCBI Taxonomy" id="1802273"/>
    <lineage>
        <taxon>Bacteria</taxon>
        <taxon>Candidatus Sungiibacteriota</taxon>
    </lineage>
</organism>
<reference evidence="1 2" key="1">
    <citation type="journal article" date="2016" name="Nat. Commun.">
        <title>Thousands of microbial genomes shed light on interconnected biogeochemical processes in an aquifer system.</title>
        <authorList>
            <person name="Anantharaman K."/>
            <person name="Brown C.T."/>
            <person name="Hug L.A."/>
            <person name="Sharon I."/>
            <person name="Castelle C.J."/>
            <person name="Probst A.J."/>
            <person name="Thomas B.C."/>
            <person name="Singh A."/>
            <person name="Wilkins M.J."/>
            <person name="Karaoz U."/>
            <person name="Brodie E.L."/>
            <person name="Williams K.H."/>
            <person name="Hubbard S.S."/>
            <person name="Banfield J.F."/>
        </authorList>
    </citation>
    <scope>NUCLEOTIDE SEQUENCE [LARGE SCALE GENOMIC DNA]</scope>
</reference>
<evidence type="ECO:0000313" key="1">
    <source>
        <dbReference type="EMBL" id="OHA01816.1"/>
    </source>
</evidence>
<dbReference type="SUPFAM" id="SSF53756">
    <property type="entry name" value="UDP-Glycosyltransferase/glycogen phosphorylase"/>
    <property type="match status" value="1"/>
</dbReference>
<comment type="caution">
    <text evidence="1">The sequence shown here is derived from an EMBL/GenBank/DDBJ whole genome shotgun (WGS) entry which is preliminary data.</text>
</comment>
<sequence length="456" mass="51818">MPIYHGLQSAIMLQTAAIHELMADPALRVVVFCRPTKLEYYRNTFKGYYPRLLFEAVPVQQERTMTEKILKFIAANLLDTWDVYYLQSKRLLNNGKRFEYIAERGISKVFGGSRILRRLFRAADLRLTTSSVYDDYFDKYRPEAVFASDVLGLNANDSILLREAKRRGIKTVAMVRSWDNLTSKGVVRVQPDVLLVQTKRMADEAERLADMASSAIRTVGVPSFDHYFGYRPSPLEEFYKKAGLPVGKRFIFFSPLFEMYTDSTVAILKFLEEKIQSGVLPSDLAVLVRYPPSYTSRDLPEFAGSKVIYFVQPGQKFPDTKTRYDWEFNGDDKQHLADTIHYSAITVNFVSTVTIEAAVLGRPVINLCFETMPNAPVTKSLAMLYKQDHIRPLLAIGGFKLSRSYDDLVRDVRACLEHPDEEAARRGDLIREYVGELDGGAGKRVAGAIRDAVYTV</sequence>
<evidence type="ECO:0000313" key="2">
    <source>
        <dbReference type="Proteomes" id="UP000177811"/>
    </source>
</evidence>